<reference evidence="5" key="1">
    <citation type="submission" date="2016-10" db="EMBL/GenBank/DDBJ databases">
        <authorList>
            <person name="Varghese N."/>
            <person name="Submissions S."/>
        </authorList>
    </citation>
    <scope>NUCLEOTIDE SEQUENCE [LARGE SCALE GENOMIC DNA]</scope>
    <source>
        <strain evidence="5">CGMCC 1.8946</strain>
    </source>
</reference>
<evidence type="ECO:0000256" key="1">
    <source>
        <dbReference type="ARBA" id="ARBA00005278"/>
    </source>
</evidence>
<feature type="transmembrane region" description="Helical" evidence="3">
    <location>
        <begin position="380"/>
        <end position="399"/>
    </location>
</feature>
<dbReference type="RefSeq" id="WP_167670096.1">
    <property type="nucleotide sequence ID" value="NZ_FMTT01000003.1"/>
</dbReference>
<protein>
    <submittedName>
        <fullName evidence="4">Spore germination protein KA</fullName>
    </submittedName>
</protein>
<dbReference type="Pfam" id="PF03323">
    <property type="entry name" value="GerA"/>
    <property type="match status" value="1"/>
</dbReference>
<dbReference type="GO" id="GO:0009847">
    <property type="term" value="P:spore germination"/>
    <property type="evidence" value="ECO:0007669"/>
    <property type="project" value="InterPro"/>
</dbReference>
<dbReference type="InterPro" id="IPR050768">
    <property type="entry name" value="UPF0353/GerABKA_families"/>
</dbReference>
<feature type="transmembrane region" description="Helical" evidence="3">
    <location>
        <begin position="435"/>
        <end position="455"/>
    </location>
</feature>
<gene>
    <name evidence="4" type="ORF">SAMN04487970_1003103</name>
</gene>
<sequence>MLSKWSHLKKLFVKNRPQAKHNPDSSSDSILLNKSLAANIASLRQAFDQCQDLVIHDFFIGDIQAVIIYFEGAIDTQTLNQNVLSPLVDVTQSPRTLTEISSMLTSPKFRSVALLSDVIAGITEGNAILCCNGMEEALLLFLSKWEHRSIEEPQAESVVRGSREGFTELIGLNRLLVRRRLKSPRLKTLSLKLGSLSQTQINVMYVEGNVDRELVQEVMSRLNRIRTDIVTESNSLEEWIEDHPFSPFPQVQSTERPDVVSAALSEGRVAILVDGTPFTLLVPATHIAFLQSPEDYNQRFLVSTAIRWLRYLFYIISLVAPSTYVAVISYHQEMVPISLLMRIASTREEIPFPAFFEAFIMEIIFEALREAGLRLPKQIGSAVSIVGALVIGQAAIQAGLVSAPMVMVVAITGIASFMVPQYATGAAIRLLRFPIMILSGLLGFLGLMIGLMLILTHLCALHSFGHPYLQSIAPIRYREWKDVFLRAPSPYLHQEAVYATPQDKKSKRN</sequence>
<keyword evidence="2 3" id="KW-0472">Membrane</keyword>
<evidence type="ECO:0000313" key="4">
    <source>
        <dbReference type="EMBL" id="SCW33583.1"/>
    </source>
</evidence>
<keyword evidence="5" id="KW-1185">Reference proteome</keyword>
<comment type="similarity">
    <text evidence="1">Belongs to the GerABKA family.</text>
</comment>
<evidence type="ECO:0000313" key="5">
    <source>
        <dbReference type="Proteomes" id="UP000198601"/>
    </source>
</evidence>
<dbReference type="PIRSF" id="PIRSF005690">
    <property type="entry name" value="GerBA"/>
    <property type="match status" value="1"/>
</dbReference>
<dbReference type="AlphaFoldDB" id="A0A1G4PMQ7"/>
<dbReference type="InterPro" id="IPR004995">
    <property type="entry name" value="Spore_Ger"/>
</dbReference>
<dbReference type="Proteomes" id="UP000198601">
    <property type="component" value="Unassembled WGS sequence"/>
</dbReference>
<feature type="transmembrane region" description="Helical" evidence="3">
    <location>
        <begin position="405"/>
        <end position="423"/>
    </location>
</feature>
<organism evidence="4 5">
    <name type="scientific">Paenibacillus tianmuensis</name>
    <dbReference type="NCBI Taxonomy" id="624147"/>
    <lineage>
        <taxon>Bacteria</taxon>
        <taxon>Bacillati</taxon>
        <taxon>Bacillota</taxon>
        <taxon>Bacilli</taxon>
        <taxon>Bacillales</taxon>
        <taxon>Paenibacillaceae</taxon>
        <taxon>Paenibacillus</taxon>
    </lineage>
</organism>
<name>A0A1G4PMQ7_9BACL</name>
<dbReference type="EMBL" id="FMTT01000003">
    <property type="protein sequence ID" value="SCW33583.1"/>
    <property type="molecule type" value="Genomic_DNA"/>
</dbReference>
<evidence type="ECO:0000256" key="2">
    <source>
        <dbReference type="ARBA" id="ARBA00023136"/>
    </source>
</evidence>
<proteinExistence type="inferred from homology"/>
<dbReference type="PANTHER" id="PTHR22550:SF5">
    <property type="entry name" value="LEUCINE ZIPPER PROTEIN 4"/>
    <property type="match status" value="1"/>
</dbReference>
<dbReference type="GO" id="GO:0016020">
    <property type="term" value="C:membrane"/>
    <property type="evidence" value="ECO:0007669"/>
    <property type="project" value="InterPro"/>
</dbReference>
<evidence type="ECO:0000256" key="3">
    <source>
        <dbReference type="SAM" id="Phobius"/>
    </source>
</evidence>
<accession>A0A1G4PMQ7</accession>
<dbReference type="STRING" id="624147.SAMN04487970_1003103"/>
<dbReference type="PANTHER" id="PTHR22550">
    <property type="entry name" value="SPORE GERMINATION PROTEIN"/>
    <property type="match status" value="1"/>
</dbReference>
<feature type="transmembrane region" description="Helical" evidence="3">
    <location>
        <begin position="308"/>
        <end position="330"/>
    </location>
</feature>
<keyword evidence="3" id="KW-1133">Transmembrane helix</keyword>
<keyword evidence="3" id="KW-0812">Transmembrane</keyword>